<gene>
    <name evidence="2" type="ORF">S7711_09664</name>
</gene>
<dbReference type="HOGENOM" id="CLU_614196_0_0_1"/>
<evidence type="ECO:0000256" key="1">
    <source>
        <dbReference type="SAM" id="MobiDB-lite"/>
    </source>
</evidence>
<sequence length="446" mass="49249">MDHARPCTESEPPAKRQKITSTTRRPPPSQESDFSGVVWHRVDSDTRARTPSVLPPLRSIQQLFPRHSIISPRMLRFDAFLEAFGLAPPDVRGFVAQHPMGRCFCAFDSETTFTAFLDGINPWLNVLPHDDHGSVVVTLDHPVSIGNGAPIPRPPSPAAPADDTVPEELASRWKSACKLVGHDAQDSSPVSIPRVFTASLTPPSLARIYDLLHRTRRSRGASTSELTLVEALGAMGLLAQCWLSRDEDPRATLSGHQARRFLKDDGDPLPRGLSVVLTRGQDNADACTRTFHHVFTHEQAHVPTLMWFQRSRLCGAVSSSAKALSLPSLFPDVRLCDRPEAGTFKENQAMSLREFQDKASTLDMTAPSQWNITPDGVVLLIDISQVTAQDIRSTFSSPTTIRTQDPSTTTTITLHTRIRASIVYLYKIGRSDLPPEMAALVEEIQY</sequence>
<accession>A0A084B7T6</accession>
<protein>
    <submittedName>
        <fullName evidence="2">Uncharacterized protein</fullName>
    </submittedName>
</protein>
<feature type="compositionally biased region" description="Basic and acidic residues" evidence="1">
    <location>
        <begin position="1"/>
        <end position="14"/>
    </location>
</feature>
<organism evidence="2 3">
    <name type="scientific">Stachybotrys chartarum (strain CBS 109288 / IBT 7711)</name>
    <name type="common">Toxic black mold</name>
    <name type="synonym">Stilbospora chartarum</name>
    <dbReference type="NCBI Taxonomy" id="1280523"/>
    <lineage>
        <taxon>Eukaryota</taxon>
        <taxon>Fungi</taxon>
        <taxon>Dikarya</taxon>
        <taxon>Ascomycota</taxon>
        <taxon>Pezizomycotina</taxon>
        <taxon>Sordariomycetes</taxon>
        <taxon>Hypocreomycetidae</taxon>
        <taxon>Hypocreales</taxon>
        <taxon>Stachybotryaceae</taxon>
        <taxon>Stachybotrys</taxon>
    </lineage>
</organism>
<dbReference type="Proteomes" id="UP000028045">
    <property type="component" value="Unassembled WGS sequence"/>
</dbReference>
<evidence type="ECO:0000313" key="2">
    <source>
        <dbReference type="EMBL" id="KEY73615.1"/>
    </source>
</evidence>
<dbReference type="EMBL" id="KL647815">
    <property type="protein sequence ID" value="KEY73615.1"/>
    <property type="molecule type" value="Genomic_DNA"/>
</dbReference>
<proteinExistence type="predicted"/>
<feature type="region of interest" description="Disordered" evidence="1">
    <location>
        <begin position="1"/>
        <end position="36"/>
    </location>
</feature>
<dbReference type="OrthoDB" id="10420544at2759"/>
<keyword evidence="3" id="KW-1185">Reference proteome</keyword>
<evidence type="ECO:0000313" key="3">
    <source>
        <dbReference type="Proteomes" id="UP000028045"/>
    </source>
</evidence>
<reference evidence="2 3" key="1">
    <citation type="journal article" date="2014" name="BMC Genomics">
        <title>Comparative genome sequencing reveals chemotype-specific gene clusters in the toxigenic black mold Stachybotrys.</title>
        <authorList>
            <person name="Semeiks J."/>
            <person name="Borek D."/>
            <person name="Otwinowski Z."/>
            <person name="Grishin N.V."/>
        </authorList>
    </citation>
    <scope>NUCLEOTIDE SEQUENCE [LARGE SCALE GENOMIC DNA]</scope>
    <source>
        <strain evidence="3">CBS 109288 / IBT 7711</strain>
    </source>
</reference>
<name>A0A084B7T6_STACB</name>
<dbReference type="AlphaFoldDB" id="A0A084B7T6"/>